<dbReference type="PATRIC" id="fig|1051646.9.peg.5147"/>
<evidence type="ECO:0000313" key="2">
    <source>
        <dbReference type="EMBL" id="EGU55295.1"/>
    </source>
</evidence>
<sequence>MGKKIVMVRKLPFSLLECASVASKIVRFSYRDLSVWRIAKALRLGPINALLMLMGVVTKRAFMGGTIRSLMVELS</sequence>
<accession>F9T598</accession>
<protein>
    <submittedName>
        <fullName evidence="1">Uncharacterized protein</fullName>
    </submittedName>
</protein>
<organism evidence="1 4">
    <name type="scientific">Vibrio tubiashii ATCC 19109</name>
    <dbReference type="NCBI Taxonomy" id="1051646"/>
    <lineage>
        <taxon>Bacteria</taxon>
        <taxon>Pseudomonadati</taxon>
        <taxon>Pseudomonadota</taxon>
        <taxon>Gammaproteobacteria</taxon>
        <taxon>Vibrionales</taxon>
        <taxon>Vibrionaceae</taxon>
        <taxon>Vibrio</taxon>
        <taxon>Vibrio oreintalis group</taxon>
    </lineage>
</organism>
<dbReference type="KEGG" id="vtu:IX91_25680"/>
<dbReference type="Proteomes" id="UP000003836">
    <property type="component" value="Unassembled WGS sequence"/>
</dbReference>
<evidence type="ECO:0000313" key="1">
    <source>
        <dbReference type="EMBL" id="AIW17451.1"/>
    </source>
</evidence>
<name>F9T598_9VIBR</name>
<geneLocation type="plasmid" evidence="1 4">
    <name>p57</name>
</geneLocation>
<dbReference type="HOGENOM" id="CLU_2670148_0_0_6"/>
<gene>
    <name evidence="1" type="ORF">IX91_25680</name>
    <name evidence="2" type="ORF">VITU9109_21154</name>
</gene>
<keyword evidence="3" id="KW-1185">Reference proteome</keyword>
<dbReference type="EMBL" id="AFWI01000146">
    <property type="protein sequence ID" value="EGU55295.1"/>
    <property type="molecule type" value="Genomic_DNA"/>
</dbReference>
<dbReference type="Proteomes" id="UP000030071">
    <property type="component" value="Plasmid p57"/>
</dbReference>
<reference evidence="2" key="1">
    <citation type="submission" date="2011-08" db="EMBL/GenBank/DDBJ databases">
        <authorList>
            <person name="Hoffman M."/>
            <person name="Strain E.A."/>
            <person name="Brown E."/>
            <person name="Allard M.W."/>
        </authorList>
    </citation>
    <scope>NUCLEOTIDE SEQUENCE</scope>
    <source>
        <strain evidence="2">ATCC 19109</strain>
    </source>
</reference>
<dbReference type="AlphaFoldDB" id="F9T598"/>
<evidence type="ECO:0000313" key="3">
    <source>
        <dbReference type="Proteomes" id="UP000003836"/>
    </source>
</evidence>
<evidence type="ECO:0000313" key="4">
    <source>
        <dbReference type="Proteomes" id="UP000030071"/>
    </source>
</evidence>
<proteinExistence type="predicted"/>
<reference evidence="1 4" key="3">
    <citation type="submission" date="2014-08" db="EMBL/GenBank/DDBJ databases">
        <title>First Complete Genome Sequence of the Shellfish Pathogen Vibrio tubiashii.</title>
        <authorList>
            <person name="Richards G.P."/>
            <person name="Needleman D.S."/>
            <person name="Watson M.A."/>
            <person name="Bono J.L."/>
        </authorList>
    </citation>
    <scope>NUCLEOTIDE SEQUENCE [LARGE SCALE GENOMIC DNA]</scope>
    <source>
        <strain evidence="1 4">ATCC 19109</strain>
        <plasmid evidence="1">p57</plasmid>
        <plasmid evidence="4">Plasmid p57</plasmid>
    </source>
</reference>
<keyword evidence="1" id="KW-0614">Plasmid</keyword>
<reference evidence="2 3" key="2">
    <citation type="journal article" date="2012" name="Int. J. Syst. Evol. Microbiol.">
        <title>Vibrio caribbeanicus sp. nov., isolated from the marine sponge Scleritoderma cyanea.</title>
        <authorList>
            <person name="Hoffmann M."/>
            <person name="Monday S.R."/>
            <person name="Allard M.W."/>
            <person name="Strain E.A."/>
            <person name="Whittaker P."/>
            <person name="Naum M."/>
            <person name="McCarthy P.J."/>
            <person name="Lopez J.V."/>
            <person name="Fischer M."/>
            <person name="Brown E.W."/>
        </authorList>
    </citation>
    <scope>NUCLEOTIDE SEQUENCE [LARGE SCALE GENOMIC DNA]</scope>
    <source>
        <strain evidence="2 3">ATCC 19109</strain>
    </source>
</reference>
<dbReference type="EMBL" id="CP009358">
    <property type="protein sequence ID" value="AIW17451.1"/>
    <property type="molecule type" value="Genomic_DNA"/>
</dbReference>